<dbReference type="AlphaFoldDB" id="A0AAV2HKL7"/>
<name>A0AAV2HKL7_LYMST</name>
<evidence type="ECO:0000259" key="2">
    <source>
        <dbReference type="PROSITE" id="PS50103"/>
    </source>
</evidence>
<sequence>MWPEEAILYFQQYSNNEQVQIRIVSLHSGKNDPSLPHIVDAILKKQSINSPQSLAAILIEKDLAKTIKLKDLERALIRQFCPSHDSKSTGNSHCSDCNVNFNSKLNGPAALVDKDIKSQPLHENQRGLVKTSSSLSPKVKSNNLEINKDPEWQRNKDIEKCFELGHNLLLSRRVALYRSENKDVNTAMPIVLPDIEIQVMLSNVVSPSSLFVHCATEETGKTLDHLREKMMTLSKSELRLRSKNFTPIKNSLCCAVCSLDGQLYRGLVLESYQEPADAQNHEIGKVLIFFIDYGDFEWVSHSNVFPLPEELKKIRPMVLWCTLANVKPQLHNTESVTKQHTQAGWPSHVVEEFKAMICTQDILYTIITENSALKITECDGFQLEPLPIYLLDRNGPQEMCLNYELIELGLATVNTSCQIPASGDSVMPAGGDSAMPDSYTAKSSELDEWEPMFEDYTSLRNSYNVDIDDAGVALVGYSAAQGAKDRRRVCAYFNKSSGCKRGVNCPNLHVKVQDADTTYDKVPVLMFDEDQTLLLPQHGSYCNVTVTNVKSLSQFYVNLHGGPVRTHNSNIVEACLEEESLNGLMANMQKYYKTSIYYDGDLTLLAPGQAVAAKIRGIWMRAKVIDTDVEGCLVQVMSVDYGNLEWVNERDIRELQLQFIHLTPQAVECALSDFVPKDEFEGWTCSACNAFAKLVMGKPIVLQVKYRYPTGLIGVSLYDSSRNDIRESLLDYGLISNSIRNSEMEAVSQQFSDTLREFLYMPG</sequence>
<dbReference type="PROSITE" id="PS50103">
    <property type="entry name" value="ZF_C3H1"/>
    <property type="match status" value="1"/>
</dbReference>
<evidence type="ECO:0000313" key="4">
    <source>
        <dbReference type="EMBL" id="CAL1534570.1"/>
    </source>
</evidence>
<gene>
    <name evidence="4" type="ORF">GSLYS_00008530001</name>
</gene>
<dbReference type="Gene3D" id="2.40.50.90">
    <property type="match status" value="2"/>
</dbReference>
<organism evidence="4 5">
    <name type="scientific">Lymnaea stagnalis</name>
    <name type="common">Great pond snail</name>
    <name type="synonym">Helix stagnalis</name>
    <dbReference type="NCBI Taxonomy" id="6523"/>
    <lineage>
        <taxon>Eukaryota</taxon>
        <taxon>Metazoa</taxon>
        <taxon>Spiralia</taxon>
        <taxon>Lophotrochozoa</taxon>
        <taxon>Mollusca</taxon>
        <taxon>Gastropoda</taxon>
        <taxon>Heterobranchia</taxon>
        <taxon>Euthyneura</taxon>
        <taxon>Panpulmonata</taxon>
        <taxon>Hygrophila</taxon>
        <taxon>Lymnaeoidea</taxon>
        <taxon>Lymnaeidae</taxon>
        <taxon>Lymnaea</taxon>
    </lineage>
</organism>
<dbReference type="PROSITE" id="PS50304">
    <property type="entry name" value="TUDOR"/>
    <property type="match status" value="2"/>
</dbReference>
<evidence type="ECO:0000313" key="5">
    <source>
        <dbReference type="Proteomes" id="UP001497497"/>
    </source>
</evidence>
<comment type="caution">
    <text evidence="4">The sequence shown here is derived from an EMBL/GenBank/DDBJ whole genome shotgun (WGS) entry which is preliminary data.</text>
</comment>
<dbReference type="Pfam" id="PF00567">
    <property type="entry name" value="TUDOR"/>
    <property type="match status" value="2"/>
</dbReference>
<dbReference type="InterPro" id="IPR035437">
    <property type="entry name" value="SNase_OB-fold_sf"/>
</dbReference>
<dbReference type="Proteomes" id="UP001497497">
    <property type="component" value="Unassembled WGS sequence"/>
</dbReference>
<keyword evidence="1" id="KW-0862">Zinc</keyword>
<feature type="domain" description="Tudor" evidence="3">
    <location>
        <begin position="604"/>
        <end position="662"/>
    </location>
</feature>
<evidence type="ECO:0000256" key="1">
    <source>
        <dbReference type="PROSITE-ProRule" id="PRU00723"/>
    </source>
</evidence>
<accession>A0AAV2HKL7</accession>
<dbReference type="InterPro" id="IPR000571">
    <property type="entry name" value="Znf_CCCH"/>
</dbReference>
<feature type="zinc finger region" description="C3H1-type" evidence="1">
    <location>
        <begin position="484"/>
        <end position="512"/>
    </location>
</feature>
<reference evidence="4 5" key="1">
    <citation type="submission" date="2024-04" db="EMBL/GenBank/DDBJ databases">
        <authorList>
            <consortium name="Genoscope - CEA"/>
            <person name="William W."/>
        </authorList>
    </citation>
    <scope>NUCLEOTIDE SEQUENCE [LARGE SCALE GENOMIC DNA]</scope>
</reference>
<dbReference type="EMBL" id="CAXITT010000175">
    <property type="protein sequence ID" value="CAL1534570.1"/>
    <property type="molecule type" value="Genomic_DNA"/>
</dbReference>
<feature type="domain" description="Tudor" evidence="3">
    <location>
        <begin position="246"/>
        <end position="314"/>
    </location>
</feature>
<proteinExistence type="predicted"/>
<protein>
    <submittedName>
        <fullName evidence="4">Uncharacterized protein</fullName>
    </submittedName>
</protein>
<dbReference type="SMART" id="SM00333">
    <property type="entry name" value="TUDOR"/>
    <property type="match status" value="2"/>
</dbReference>
<dbReference type="InterPro" id="IPR050621">
    <property type="entry name" value="Tudor_domain_containing"/>
</dbReference>
<dbReference type="PANTHER" id="PTHR22948:SF29">
    <property type="entry name" value="FI02030P-RELATED"/>
    <property type="match status" value="1"/>
</dbReference>
<dbReference type="Gene3D" id="2.30.30.140">
    <property type="match status" value="2"/>
</dbReference>
<feature type="domain" description="C3H1-type" evidence="2">
    <location>
        <begin position="484"/>
        <end position="512"/>
    </location>
</feature>
<keyword evidence="1" id="KW-0863">Zinc-finger</keyword>
<evidence type="ECO:0000259" key="3">
    <source>
        <dbReference type="PROSITE" id="PS50304"/>
    </source>
</evidence>
<dbReference type="GO" id="GO:0008270">
    <property type="term" value="F:zinc ion binding"/>
    <property type="evidence" value="ECO:0007669"/>
    <property type="project" value="UniProtKB-KW"/>
</dbReference>
<dbReference type="PANTHER" id="PTHR22948">
    <property type="entry name" value="TUDOR DOMAIN CONTAINING PROTEIN"/>
    <property type="match status" value="1"/>
</dbReference>
<keyword evidence="5" id="KW-1185">Reference proteome</keyword>
<dbReference type="InterPro" id="IPR002999">
    <property type="entry name" value="Tudor"/>
</dbReference>
<dbReference type="SUPFAM" id="SSF63748">
    <property type="entry name" value="Tudor/PWWP/MBT"/>
    <property type="match status" value="2"/>
</dbReference>
<dbReference type="SMART" id="SM00356">
    <property type="entry name" value="ZnF_C3H1"/>
    <property type="match status" value="1"/>
</dbReference>
<keyword evidence="1" id="KW-0479">Metal-binding</keyword>